<comment type="caution">
    <text evidence="4">The sequence shown here is derived from an EMBL/GenBank/DDBJ whole genome shotgun (WGS) entry which is preliminary data.</text>
</comment>
<feature type="transmembrane region" description="Helical" evidence="2">
    <location>
        <begin position="70"/>
        <end position="89"/>
    </location>
</feature>
<protein>
    <recommendedName>
        <fullName evidence="3">Helix-hairpin-helix DNA-binding motif class 1 domain-containing protein</fullName>
    </recommendedName>
</protein>
<dbReference type="InterPro" id="IPR051675">
    <property type="entry name" value="Endo/Exo/Phosphatase_dom_1"/>
</dbReference>
<evidence type="ECO:0000313" key="5">
    <source>
        <dbReference type="Proteomes" id="UP000331127"/>
    </source>
</evidence>
<feature type="domain" description="Helix-hairpin-helix DNA-binding motif class 1" evidence="3">
    <location>
        <begin position="231"/>
        <end position="250"/>
    </location>
</feature>
<proteinExistence type="predicted"/>
<dbReference type="InterPro" id="IPR010994">
    <property type="entry name" value="RuvA_2-like"/>
</dbReference>
<dbReference type="GO" id="GO:0015628">
    <property type="term" value="P:protein secretion by the type II secretion system"/>
    <property type="evidence" value="ECO:0007669"/>
    <property type="project" value="TreeGrafter"/>
</dbReference>
<dbReference type="PANTHER" id="PTHR21180">
    <property type="entry name" value="ENDONUCLEASE/EXONUCLEASE/PHOSPHATASE FAMILY DOMAIN-CONTAINING PROTEIN 1"/>
    <property type="match status" value="1"/>
</dbReference>
<sequence>MARESAYGSQAEVSRPDEVKRATQNQDYDLDRSPTATLIGHGKGRSGTISGRLRELLGDSERFDPGRPGVRALILLGIAAAVVAGIYAWRSQPVPEPLPPPTPASAGSPATPSPTSSVTIHITGKVRDPGVLALPIGSRVVDAITAAGGIRKGADTGPLNLARRLVDGEQIVVGLPPPPGSHPLTDPATTNILSLNSATADQLEQLPGVGEVLAQRIIEYRDTHGGFQSIEQLREVSGIGERKYAELKDKVSP</sequence>
<evidence type="ECO:0000259" key="3">
    <source>
        <dbReference type="SMART" id="SM00278"/>
    </source>
</evidence>
<dbReference type="InterPro" id="IPR004509">
    <property type="entry name" value="Competence_ComEA_HhH"/>
</dbReference>
<evidence type="ECO:0000256" key="1">
    <source>
        <dbReference type="SAM" id="MobiDB-lite"/>
    </source>
</evidence>
<dbReference type="NCBIfam" id="TIGR00426">
    <property type="entry name" value="competence protein ComEA helix-hairpin-helix repeat region"/>
    <property type="match status" value="1"/>
</dbReference>
<dbReference type="GO" id="GO:0006281">
    <property type="term" value="P:DNA repair"/>
    <property type="evidence" value="ECO:0007669"/>
    <property type="project" value="InterPro"/>
</dbReference>
<accession>A0A5M3X9E3</accession>
<dbReference type="Pfam" id="PF10531">
    <property type="entry name" value="SLBB"/>
    <property type="match status" value="1"/>
</dbReference>
<dbReference type="Gene3D" id="3.10.560.10">
    <property type="entry name" value="Outer membrane lipoprotein wza domain like"/>
    <property type="match status" value="1"/>
</dbReference>
<keyword evidence="2" id="KW-1133">Transmembrane helix</keyword>
<dbReference type="AlphaFoldDB" id="A0A5M3X9E3"/>
<feature type="region of interest" description="Disordered" evidence="1">
    <location>
        <begin position="97"/>
        <end position="118"/>
    </location>
</feature>
<dbReference type="GO" id="GO:0003677">
    <property type="term" value="F:DNA binding"/>
    <property type="evidence" value="ECO:0007669"/>
    <property type="project" value="InterPro"/>
</dbReference>
<dbReference type="EMBL" id="BLAE01000076">
    <property type="protein sequence ID" value="GES15473.1"/>
    <property type="molecule type" value="Genomic_DNA"/>
</dbReference>
<evidence type="ECO:0000256" key="2">
    <source>
        <dbReference type="SAM" id="Phobius"/>
    </source>
</evidence>
<feature type="region of interest" description="Disordered" evidence="1">
    <location>
        <begin position="1"/>
        <end position="45"/>
    </location>
</feature>
<dbReference type="PANTHER" id="PTHR21180:SF32">
    <property type="entry name" value="ENDONUCLEASE_EXONUCLEASE_PHOSPHATASE FAMILY DOMAIN-CONTAINING PROTEIN 1"/>
    <property type="match status" value="1"/>
</dbReference>
<organism evidence="4 5">
    <name type="scientific">Acrocarpospora macrocephala</name>
    <dbReference type="NCBI Taxonomy" id="150177"/>
    <lineage>
        <taxon>Bacteria</taxon>
        <taxon>Bacillati</taxon>
        <taxon>Actinomycetota</taxon>
        <taxon>Actinomycetes</taxon>
        <taxon>Streptosporangiales</taxon>
        <taxon>Streptosporangiaceae</taxon>
        <taxon>Acrocarpospora</taxon>
    </lineage>
</organism>
<evidence type="ECO:0000313" key="4">
    <source>
        <dbReference type="EMBL" id="GES15473.1"/>
    </source>
</evidence>
<dbReference type="InterPro" id="IPR003583">
    <property type="entry name" value="Hlx-hairpin-Hlx_DNA-bd_motif"/>
</dbReference>
<dbReference type="Proteomes" id="UP000331127">
    <property type="component" value="Unassembled WGS sequence"/>
</dbReference>
<dbReference type="Pfam" id="PF12836">
    <property type="entry name" value="HHH_3"/>
    <property type="match status" value="1"/>
</dbReference>
<dbReference type="GO" id="GO:0015627">
    <property type="term" value="C:type II protein secretion system complex"/>
    <property type="evidence" value="ECO:0007669"/>
    <property type="project" value="TreeGrafter"/>
</dbReference>
<dbReference type="InterPro" id="IPR019554">
    <property type="entry name" value="Soluble_ligand-bd"/>
</dbReference>
<feature type="compositionally biased region" description="Low complexity" evidence="1">
    <location>
        <begin position="104"/>
        <end position="117"/>
    </location>
</feature>
<dbReference type="SMART" id="SM00278">
    <property type="entry name" value="HhH1"/>
    <property type="match status" value="2"/>
</dbReference>
<name>A0A5M3X9E3_9ACTN</name>
<dbReference type="Gene3D" id="1.10.150.310">
    <property type="entry name" value="Tex RuvX-like domain-like"/>
    <property type="match status" value="1"/>
</dbReference>
<feature type="domain" description="Helix-hairpin-helix DNA-binding motif class 1" evidence="3">
    <location>
        <begin position="201"/>
        <end position="220"/>
    </location>
</feature>
<keyword evidence="2" id="KW-0472">Membrane</keyword>
<dbReference type="OrthoDB" id="9758724at2"/>
<dbReference type="SUPFAM" id="SSF47781">
    <property type="entry name" value="RuvA domain 2-like"/>
    <property type="match status" value="1"/>
</dbReference>
<keyword evidence="2" id="KW-0812">Transmembrane</keyword>
<gene>
    <name evidence="4" type="ORF">Amac_090700</name>
</gene>
<reference evidence="4 5" key="1">
    <citation type="submission" date="2019-10" db="EMBL/GenBank/DDBJ databases">
        <title>Whole genome shotgun sequence of Acrocarpospora macrocephala NBRC 16266.</title>
        <authorList>
            <person name="Ichikawa N."/>
            <person name="Kimura A."/>
            <person name="Kitahashi Y."/>
            <person name="Komaki H."/>
            <person name="Oguchi A."/>
        </authorList>
    </citation>
    <scope>NUCLEOTIDE SEQUENCE [LARGE SCALE GENOMIC DNA]</scope>
    <source>
        <strain evidence="4 5">NBRC 16266</strain>
    </source>
</reference>
<keyword evidence="5" id="KW-1185">Reference proteome</keyword>